<proteinExistence type="predicted"/>
<reference evidence="2" key="1">
    <citation type="journal article" date="2015" name="Nature">
        <title>Complex archaea that bridge the gap between prokaryotes and eukaryotes.</title>
        <authorList>
            <person name="Spang A."/>
            <person name="Saw J.H."/>
            <person name="Jorgensen S.L."/>
            <person name="Zaremba-Niedzwiedzka K."/>
            <person name="Martijn J."/>
            <person name="Lind A.E."/>
            <person name="van Eijk R."/>
            <person name="Schleper C."/>
            <person name="Guy L."/>
            <person name="Ettema T.J."/>
        </authorList>
    </citation>
    <scope>NUCLEOTIDE SEQUENCE</scope>
</reference>
<dbReference type="AlphaFoldDB" id="A0A0F9EL72"/>
<comment type="caution">
    <text evidence="2">The sequence shown here is derived from an EMBL/GenBank/DDBJ whole genome shotgun (WGS) entry which is preliminary data.</text>
</comment>
<feature type="region of interest" description="Disordered" evidence="1">
    <location>
        <begin position="1"/>
        <end position="64"/>
    </location>
</feature>
<accession>A0A0F9EL72</accession>
<protein>
    <submittedName>
        <fullName evidence="2">Uncharacterized protein</fullName>
    </submittedName>
</protein>
<gene>
    <name evidence="2" type="ORF">LCGC14_2060850</name>
</gene>
<evidence type="ECO:0000313" key="2">
    <source>
        <dbReference type="EMBL" id="KKL74843.1"/>
    </source>
</evidence>
<sequence length="119" mass="13650">MPEDREELALSSPPLRENVDPNFALDEDQQIVEPDEKKEEEAKSEDKESEKQPSKIQFEIDPEDVNGSLDKLFQEHPEVSNIFSTRVGQKAAAKHQPRIAELEIENQRLALEVTRTQIN</sequence>
<evidence type="ECO:0000256" key="1">
    <source>
        <dbReference type="SAM" id="MobiDB-lite"/>
    </source>
</evidence>
<name>A0A0F9EL72_9ZZZZ</name>
<feature type="non-terminal residue" evidence="2">
    <location>
        <position position="119"/>
    </location>
</feature>
<feature type="compositionally biased region" description="Basic and acidic residues" evidence="1">
    <location>
        <begin position="34"/>
        <end position="53"/>
    </location>
</feature>
<organism evidence="2">
    <name type="scientific">marine sediment metagenome</name>
    <dbReference type="NCBI Taxonomy" id="412755"/>
    <lineage>
        <taxon>unclassified sequences</taxon>
        <taxon>metagenomes</taxon>
        <taxon>ecological metagenomes</taxon>
    </lineage>
</organism>
<dbReference type="EMBL" id="LAZR01024528">
    <property type="protein sequence ID" value="KKL74843.1"/>
    <property type="molecule type" value="Genomic_DNA"/>
</dbReference>